<keyword evidence="4" id="KW-0175">Coiled coil</keyword>
<feature type="coiled-coil region" evidence="4">
    <location>
        <begin position="315"/>
        <end position="349"/>
    </location>
</feature>
<dbReference type="KEGG" id="pxv:FXF36_02175"/>
<dbReference type="CDD" id="cd04194">
    <property type="entry name" value="GT8_A4GalT_like"/>
    <property type="match status" value="1"/>
</dbReference>
<evidence type="ECO:0000313" key="5">
    <source>
        <dbReference type="EMBL" id="QFJ53760.1"/>
    </source>
</evidence>
<evidence type="ECO:0000256" key="1">
    <source>
        <dbReference type="ARBA" id="ARBA00022676"/>
    </source>
</evidence>
<dbReference type="GO" id="GO:0046872">
    <property type="term" value="F:metal ion binding"/>
    <property type="evidence" value="ECO:0007669"/>
    <property type="project" value="UniProtKB-KW"/>
</dbReference>
<dbReference type="InterPro" id="IPR050748">
    <property type="entry name" value="Glycosyltrans_8_dom-fam"/>
</dbReference>
<dbReference type="PANTHER" id="PTHR13778:SF47">
    <property type="entry name" value="LIPOPOLYSACCHARIDE 1,3-GALACTOSYLTRANSFERASE"/>
    <property type="match status" value="1"/>
</dbReference>
<sequence length="419" mass="49328">MSAKRVNVNKRAVKKGNDIIPIVFSANAKYAPYIAVTITSIMKNASKDREYRFYVLYTELPATTILRLEDICGENYKTECVNVQEFCKDGMYSSAYFSIEMYYRIMIPEIFKQYDKVLYLDCDIVAVHDVSELYDVDLGDNLIGAVRNLMHDKMKKYIILSLGLDTDKYINSGVILFNCDQCRKEHYTDESFKLLAKRQDFRYPDQDLINMMSVDRIYYLDPRWNFTWHYRHLQESKNLELHLNDEDMANFYEYEKNPYLIHYTGEVKPWSNVNKYLSDYFWKYAAESNFYNLFLNRLINVNKESSSNKRYDDSINALNKCLVDAQARIDAMEKRINTLSANNTSFSNEIIENYEQDKYLCKYNDVIGSKSYKLGRMITFPIRKPVDFIVSVKRSGFGATIKRFPGKMNLYKNILLGRA</sequence>
<dbReference type="Gene3D" id="3.90.550.10">
    <property type="entry name" value="Spore Coat Polysaccharide Biosynthesis Protein SpsA, Chain A"/>
    <property type="match status" value="1"/>
</dbReference>
<evidence type="ECO:0000256" key="3">
    <source>
        <dbReference type="ARBA" id="ARBA00022723"/>
    </source>
</evidence>
<keyword evidence="2 5" id="KW-0808">Transferase</keyword>
<name>A0A5P6VMW0_PSEXY</name>
<dbReference type="AlphaFoldDB" id="A0A5P6VMW0"/>
<evidence type="ECO:0000256" key="2">
    <source>
        <dbReference type="ARBA" id="ARBA00022679"/>
    </source>
</evidence>
<evidence type="ECO:0000313" key="6">
    <source>
        <dbReference type="Proteomes" id="UP000327030"/>
    </source>
</evidence>
<dbReference type="GO" id="GO:0016757">
    <property type="term" value="F:glycosyltransferase activity"/>
    <property type="evidence" value="ECO:0007669"/>
    <property type="project" value="UniProtKB-KW"/>
</dbReference>
<organism evidence="5 6">
    <name type="scientific">Pseudobutyrivibrio xylanivorans</name>
    <dbReference type="NCBI Taxonomy" id="185007"/>
    <lineage>
        <taxon>Bacteria</taxon>
        <taxon>Bacillati</taxon>
        <taxon>Bacillota</taxon>
        <taxon>Clostridia</taxon>
        <taxon>Lachnospirales</taxon>
        <taxon>Lachnospiraceae</taxon>
        <taxon>Pseudobutyrivibrio</taxon>
    </lineage>
</organism>
<dbReference type="RefSeq" id="WP_151622257.1">
    <property type="nucleotide sequence ID" value="NZ_CP043028.1"/>
</dbReference>
<dbReference type="EMBL" id="CP043028">
    <property type="protein sequence ID" value="QFJ53760.1"/>
    <property type="molecule type" value="Genomic_DNA"/>
</dbReference>
<dbReference type="Proteomes" id="UP000327030">
    <property type="component" value="Chromosome 1"/>
</dbReference>
<dbReference type="OrthoDB" id="9798746at2"/>
<dbReference type="Pfam" id="PF01501">
    <property type="entry name" value="Glyco_transf_8"/>
    <property type="match status" value="1"/>
</dbReference>
<gene>
    <name evidence="5" type="ORF">FXF36_02175</name>
</gene>
<keyword evidence="1" id="KW-0328">Glycosyltransferase</keyword>
<reference evidence="6" key="1">
    <citation type="submission" date="2019-08" db="EMBL/GenBank/DDBJ databases">
        <title>Complete Genome Sequence of the Polysaccharide-Degrading Rumen Bacterium Pseudobutyrivibrio xylanivorans MA3014.</title>
        <authorList>
            <person name="Palevich N."/>
            <person name="Maclean P.H."/>
            <person name="Kelly W.J."/>
            <person name="Leahy S.C."/>
            <person name="Rakonjac J."/>
            <person name="Attwood G.T."/>
        </authorList>
    </citation>
    <scope>NUCLEOTIDE SEQUENCE [LARGE SCALE GENOMIC DNA]</scope>
    <source>
        <strain evidence="6">MA3014</strain>
    </source>
</reference>
<accession>A0A5P6VMW0</accession>
<dbReference type="PANTHER" id="PTHR13778">
    <property type="entry name" value="GLYCOSYLTRANSFERASE 8 DOMAIN-CONTAINING PROTEIN"/>
    <property type="match status" value="1"/>
</dbReference>
<proteinExistence type="predicted"/>
<dbReference type="SUPFAM" id="SSF53448">
    <property type="entry name" value="Nucleotide-diphospho-sugar transferases"/>
    <property type="match status" value="1"/>
</dbReference>
<dbReference type="InterPro" id="IPR029044">
    <property type="entry name" value="Nucleotide-diphossugar_trans"/>
</dbReference>
<keyword evidence="3" id="KW-0479">Metal-binding</keyword>
<dbReference type="InterPro" id="IPR002495">
    <property type="entry name" value="Glyco_trans_8"/>
</dbReference>
<protein>
    <submittedName>
        <fullName evidence="5">Glycosyl transferase family 8</fullName>
    </submittedName>
</protein>
<evidence type="ECO:0000256" key="4">
    <source>
        <dbReference type="SAM" id="Coils"/>
    </source>
</evidence>